<evidence type="ECO:0000313" key="3">
    <source>
        <dbReference type="Proteomes" id="UP000644756"/>
    </source>
</evidence>
<evidence type="ECO:0000259" key="1">
    <source>
        <dbReference type="Pfam" id="PF00763"/>
    </source>
</evidence>
<name>A0A917CKE3_9BACL</name>
<organism evidence="2 3">
    <name type="scientific">Paenibacillus abyssi</name>
    <dbReference type="NCBI Taxonomy" id="1340531"/>
    <lineage>
        <taxon>Bacteria</taxon>
        <taxon>Bacillati</taxon>
        <taxon>Bacillota</taxon>
        <taxon>Bacilli</taxon>
        <taxon>Bacillales</taxon>
        <taxon>Paenibacillaceae</taxon>
        <taxon>Paenibacillus</taxon>
    </lineage>
</organism>
<dbReference type="SUPFAM" id="SSF53223">
    <property type="entry name" value="Aminoacid dehydrogenase-like, N-terminal domain"/>
    <property type="match status" value="1"/>
</dbReference>
<proteinExistence type="predicted"/>
<keyword evidence="3" id="KW-1185">Reference proteome</keyword>
<dbReference type="InterPro" id="IPR020630">
    <property type="entry name" value="THF_DH/CycHdrlase_cat_dom"/>
</dbReference>
<accession>A0A917CKE3</accession>
<feature type="domain" description="Tetrahydrofolate dehydrogenase/cyclohydrolase catalytic" evidence="1">
    <location>
        <begin position="8"/>
        <end position="55"/>
    </location>
</feature>
<dbReference type="AlphaFoldDB" id="A0A917CKE3"/>
<comment type="caution">
    <text evidence="2">The sequence shown here is derived from an EMBL/GenBank/DDBJ whole genome shotgun (WGS) entry which is preliminary data.</text>
</comment>
<reference evidence="2" key="2">
    <citation type="submission" date="2020-09" db="EMBL/GenBank/DDBJ databases">
        <authorList>
            <person name="Sun Q."/>
            <person name="Zhou Y."/>
        </authorList>
    </citation>
    <scope>NUCLEOTIDE SEQUENCE</scope>
    <source>
        <strain evidence="2">CGMCC 1.12987</strain>
    </source>
</reference>
<dbReference type="RefSeq" id="WP_188528629.1">
    <property type="nucleotide sequence ID" value="NZ_BMGR01000001.1"/>
</dbReference>
<dbReference type="Gene3D" id="3.40.50.10860">
    <property type="entry name" value="Leucine Dehydrogenase, chain A, domain 1"/>
    <property type="match status" value="1"/>
</dbReference>
<dbReference type="Pfam" id="PF00763">
    <property type="entry name" value="THF_DHG_CYH"/>
    <property type="match status" value="1"/>
</dbReference>
<dbReference type="EMBL" id="BMGR01000001">
    <property type="protein sequence ID" value="GGF90422.1"/>
    <property type="molecule type" value="Genomic_DNA"/>
</dbReference>
<sequence>MNAEKLFLDGNQVADSIKGKLMDRVTKLSRKGIVPCLATILVGENPSSKTYVRMKGIIVHPDTKKELELLTRAHD</sequence>
<dbReference type="GO" id="GO:0004488">
    <property type="term" value="F:methylenetetrahydrofolate dehydrogenase (NADP+) activity"/>
    <property type="evidence" value="ECO:0007669"/>
    <property type="project" value="InterPro"/>
</dbReference>
<evidence type="ECO:0000313" key="2">
    <source>
        <dbReference type="EMBL" id="GGF90422.1"/>
    </source>
</evidence>
<gene>
    <name evidence="2" type="ORF">GCM10010916_04740</name>
</gene>
<protein>
    <recommendedName>
        <fullName evidence="1">Tetrahydrofolate dehydrogenase/cyclohydrolase catalytic domain-containing protein</fullName>
    </recommendedName>
</protein>
<dbReference type="Proteomes" id="UP000644756">
    <property type="component" value="Unassembled WGS sequence"/>
</dbReference>
<reference evidence="2" key="1">
    <citation type="journal article" date="2014" name="Int. J. Syst. Evol. Microbiol.">
        <title>Complete genome sequence of Corynebacterium casei LMG S-19264T (=DSM 44701T), isolated from a smear-ripened cheese.</title>
        <authorList>
            <consortium name="US DOE Joint Genome Institute (JGI-PGF)"/>
            <person name="Walter F."/>
            <person name="Albersmeier A."/>
            <person name="Kalinowski J."/>
            <person name="Ruckert C."/>
        </authorList>
    </citation>
    <scope>NUCLEOTIDE SEQUENCE</scope>
    <source>
        <strain evidence="2">CGMCC 1.12987</strain>
    </source>
</reference>
<dbReference type="InterPro" id="IPR046346">
    <property type="entry name" value="Aminoacid_DH-like_N_sf"/>
</dbReference>